<dbReference type="RefSeq" id="WP_103467513.1">
    <property type="nucleotide sequence ID" value="NZ_PPXC01000024.1"/>
</dbReference>
<keyword evidence="4" id="KW-0804">Transcription</keyword>
<evidence type="ECO:0000313" key="9">
    <source>
        <dbReference type="Proteomes" id="UP000237061"/>
    </source>
</evidence>
<dbReference type="CDD" id="cd17535">
    <property type="entry name" value="REC_NarL-like"/>
    <property type="match status" value="1"/>
</dbReference>
<dbReference type="PANTHER" id="PTHR43214:SF24">
    <property type="entry name" value="TRANSCRIPTIONAL REGULATORY PROTEIN NARL-RELATED"/>
    <property type="match status" value="1"/>
</dbReference>
<keyword evidence="9" id="KW-1185">Reference proteome</keyword>
<evidence type="ECO:0000256" key="1">
    <source>
        <dbReference type="ARBA" id="ARBA00022553"/>
    </source>
</evidence>
<gene>
    <name evidence="8" type="ORF">CVS27_19525</name>
</gene>
<evidence type="ECO:0000256" key="4">
    <source>
        <dbReference type="ARBA" id="ARBA00023163"/>
    </source>
</evidence>
<dbReference type="GO" id="GO:0003677">
    <property type="term" value="F:DNA binding"/>
    <property type="evidence" value="ECO:0007669"/>
    <property type="project" value="UniProtKB-KW"/>
</dbReference>
<dbReference type="GO" id="GO:0006355">
    <property type="term" value="P:regulation of DNA-templated transcription"/>
    <property type="evidence" value="ECO:0007669"/>
    <property type="project" value="InterPro"/>
</dbReference>
<dbReference type="CDD" id="cd06170">
    <property type="entry name" value="LuxR_C_like"/>
    <property type="match status" value="1"/>
</dbReference>
<sequence>MDTVHSWKTCEAAGGAALTAGESDGRLRVVLVDDEALIRAGLALLLESEPDMVVVGEAGDGRAGVEMVAGLQPDVVVMDVRMPVMDGVMATRILTSEEFNAGGREAIPVLILTTFNDDVAVHAALRAGASGFILKNSAPRTLASAIRALAEGAGWLDPNVTHKLLEEFSNRPEPFLPTPAELDMLTHREREVLAAIARGMNNADVAGKLFMSEATVKTHVHRILMKLGVADRAQAVAAAYRLGLVKPDGRG</sequence>
<reference evidence="8 9" key="1">
    <citation type="submission" date="2018-01" db="EMBL/GenBank/DDBJ databases">
        <title>Arthrobacter sp. nov., from glaciers in China.</title>
        <authorList>
            <person name="Liu Q."/>
            <person name="Xin Y.-H."/>
        </authorList>
    </citation>
    <scope>NUCLEOTIDE SEQUENCE [LARGE SCALE GENOMIC DNA]</scope>
    <source>
        <strain evidence="8 9">HLT2-12-2</strain>
    </source>
</reference>
<organism evidence="8 9">
    <name type="scientific">Arthrobacter glacialis</name>
    <dbReference type="NCBI Taxonomy" id="1664"/>
    <lineage>
        <taxon>Bacteria</taxon>
        <taxon>Bacillati</taxon>
        <taxon>Actinomycetota</taxon>
        <taxon>Actinomycetes</taxon>
        <taxon>Micrococcales</taxon>
        <taxon>Micrococcaceae</taxon>
        <taxon>Arthrobacter</taxon>
    </lineage>
</organism>
<comment type="caution">
    <text evidence="8">The sequence shown here is derived from an EMBL/GenBank/DDBJ whole genome shotgun (WGS) entry which is preliminary data.</text>
</comment>
<evidence type="ECO:0000313" key="8">
    <source>
        <dbReference type="EMBL" id="POH71727.1"/>
    </source>
</evidence>
<dbReference type="InterPro" id="IPR058245">
    <property type="entry name" value="NreC/VraR/RcsB-like_REC"/>
</dbReference>
<dbReference type="PANTHER" id="PTHR43214">
    <property type="entry name" value="TWO-COMPONENT RESPONSE REGULATOR"/>
    <property type="match status" value="1"/>
</dbReference>
<evidence type="ECO:0000256" key="5">
    <source>
        <dbReference type="PROSITE-ProRule" id="PRU00169"/>
    </source>
</evidence>
<feature type="domain" description="HTH luxR-type" evidence="6">
    <location>
        <begin position="178"/>
        <end position="243"/>
    </location>
</feature>
<name>A0A2S3ZS78_ARTGL</name>
<dbReference type="SUPFAM" id="SSF52172">
    <property type="entry name" value="CheY-like"/>
    <property type="match status" value="1"/>
</dbReference>
<feature type="modified residue" description="4-aspartylphosphate" evidence="5">
    <location>
        <position position="79"/>
    </location>
</feature>
<accession>A0A2S3ZS78</accession>
<dbReference type="PROSITE" id="PS50110">
    <property type="entry name" value="RESPONSE_REGULATORY"/>
    <property type="match status" value="1"/>
</dbReference>
<dbReference type="PROSITE" id="PS50043">
    <property type="entry name" value="HTH_LUXR_2"/>
    <property type="match status" value="1"/>
</dbReference>
<dbReference type="InterPro" id="IPR000792">
    <property type="entry name" value="Tscrpt_reg_LuxR_C"/>
</dbReference>
<evidence type="ECO:0000256" key="2">
    <source>
        <dbReference type="ARBA" id="ARBA00023015"/>
    </source>
</evidence>
<dbReference type="SMART" id="SM00421">
    <property type="entry name" value="HTH_LUXR"/>
    <property type="match status" value="1"/>
</dbReference>
<feature type="domain" description="Response regulatory" evidence="7">
    <location>
        <begin position="28"/>
        <end position="150"/>
    </location>
</feature>
<dbReference type="EMBL" id="PPXC01000024">
    <property type="protein sequence ID" value="POH71727.1"/>
    <property type="molecule type" value="Genomic_DNA"/>
</dbReference>
<evidence type="ECO:0000259" key="6">
    <source>
        <dbReference type="PROSITE" id="PS50043"/>
    </source>
</evidence>
<dbReference type="InterPro" id="IPR001789">
    <property type="entry name" value="Sig_transdc_resp-reg_receiver"/>
</dbReference>
<dbReference type="InterPro" id="IPR039420">
    <property type="entry name" value="WalR-like"/>
</dbReference>
<keyword evidence="3 8" id="KW-0238">DNA-binding</keyword>
<proteinExistence type="predicted"/>
<dbReference type="PROSITE" id="PS00622">
    <property type="entry name" value="HTH_LUXR_1"/>
    <property type="match status" value="1"/>
</dbReference>
<dbReference type="InterPro" id="IPR016032">
    <property type="entry name" value="Sig_transdc_resp-reg_C-effctor"/>
</dbReference>
<protein>
    <submittedName>
        <fullName evidence="8">DNA-binding response regulator</fullName>
    </submittedName>
</protein>
<dbReference type="SMART" id="SM00448">
    <property type="entry name" value="REC"/>
    <property type="match status" value="1"/>
</dbReference>
<dbReference type="InterPro" id="IPR011006">
    <property type="entry name" value="CheY-like_superfamily"/>
</dbReference>
<dbReference type="SUPFAM" id="SSF46894">
    <property type="entry name" value="C-terminal effector domain of the bipartite response regulators"/>
    <property type="match status" value="1"/>
</dbReference>
<dbReference type="PRINTS" id="PR00038">
    <property type="entry name" value="HTHLUXR"/>
</dbReference>
<dbReference type="Proteomes" id="UP000237061">
    <property type="component" value="Unassembled WGS sequence"/>
</dbReference>
<dbReference type="Pfam" id="PF00196">
    <property type="entry name" value="GerE"/>
    <property type="match status" value="1"/>
</dbReference>
<keyword evidence="1 5" id="KW-0597">Phosphoprotein</keyword>
<dbReference type="Pfam" id="PF00072">
    <property type="entry name" value="Response_reg"/>
    <property type="match status" value="1"/>
</dbReference>
<keyword evidence="2" id="KW-0805">Transcription regulation</keyword>
<evidence type="ECO:0000256" key="3">
    <source>
        <dbReference type="ARBA" id="ARBA00023125"/>
    </source>
</evidence>
<evidence type="ECO:0000259" key="7">
    <source>
        <dbReference type="PROSITE" id="PS50110"/>
    </source>
</evidence>
<dbReference type="AlphaFoldDB" id="A0A2S3ZS78"/>
<dbReference type="Gene3D" id="3.40.50.2300">
    <property type="match status" value="1"/>
</dbReference>
<dbReference type="GO" id="GO:0000160">
    <property type="term" value="P:phosphorelay signal transduction system"/>
    <property type="evidence" value="ECO:0007669"/>
    <property type="project" value="InterPro"/>
</dbReference>